<protein>
    <submittedName>
        <fullName evidence="1">Uncharacterized protein</fullName>
    </submittedName>
</protein>
<comment type="caution">
    <text evidence="1">The sequence shown here is derived from an EMBL/GenBank/DDBJ whole genome shotgun (WGS) entry which is preliminary data.</text>
</comment>
<dbReference type="Proteomes" id="UP000293547">
    <property type="component" value="Unassembled WGS sequence"/>
</dbReference>
<accession>A0ACB6F1X6</accession>
<evidence type="ECO:0000313" key="1">
    <source>
        <dbReference type="EMBL" id="KAB2098601.1"/>
    </source>
</evidence>
<proteinExistence type="predicted"/>
<name>A0ACB6F1X6_9PLEO</name>
<reference evidence="1 2" key="1">
    <citation type="journal article" date="2019" name="bioRxiv">
        <title>Genomics, evolutionary history and diagnostics of the Alternaria alternata species group including apple and Asian pear pathotypes.</title>
        <authorList>
            <person name="Armitage A.D."/>
            <person name="Cockerton H.M."/>
            <person name="Sreenivasaprasad S."/>
            <person name="Woodhall J.W."/>
            <person name="Lane C.R."/>
            <person name="Harrison R.J."/>
            <person name="Clarkson J.P."/>
        </authorList>
    </citation>
    <scope>NUCLEOTIDE SEQUENCE [LARGE SCALE GENOMIC DNA]</scope>
    <source>
        <strain evidence="1 2">FERA 650</strain>
    </source>
</reference>
<sequence>MPFCTQWEADGEVPSHVLKRHAALGYAAALINPEWDEFHGLIVADEVARCGSLGVLWALGCGTAIACPILVDYGTEEQKAKFLPPVIHGESRFCLGITEPEVGSDIANLVTRAEQEGNYFIVNGTKKWAKQEERVSRFSTSPLDVAGVSREKLKARESPLEALHPSRSTTFKFQPRICWERKTKASICLCLALTITGPGSQQTVFVWHECVLKMPINYKQLRTTRVAYRNAPESVGQHGSGA</sequence>
<evidence type="ECO:0000313" key="2">
    <source>
        <dbReference type="Proteomes" id="UP000293547"/>
    </source>
</evidence>
<organism evidence="1 2">
    <name type="scientific">Alternaria gaisen</name>
    <dbReference type="NCBI Taxonomy" id="167740"/>
    <lineage>
        <taxon>Eukaryota</taxon>
        <taxon>Fungi</taxon>
        <taxon>Dikarya</taxon>
        <taxon>Ascomycota</taxon>
        <taxon>Pezizomycotina</taxon>
        <taxon>Dothideomycetes</taxon>
        <taxon>Pleosporomycetidae</taxon>
        <taxon>Pleosporales</taxon>
        <taxon>Pleosporineae</taxon>
        <taxon>Pleosporaceae</taxon>
        <taxon>Alternaria</taxon>
        <taxon>Alternaria sect. Alternaria</taxon>
    </lineage>
</organism>
<dbReference type="EMBL" id="PDWZ02000024">
    <property type="protein sequence ID" value="KAB2098601.1"/>
    <property type="molecule type" value="Genomic_DNA"/>
</dbReference>
<gene>
    <name evidence="1" type="ORF">AG0111_0g13144</name>
</gene>
<keyword evidence="2" id="KW-1185">Reference proteome</keyword>